<keyword evidence="4" id="KW-1185">Reference proteome</keyword>
<evidence type="ECO:0000313" key="3">
    <source>
        <dbReference type="EMBL" id="KAL1793450.1"/>
    </source>
</evidence>
<name>A0ABR3UAV3_9PLEO</name>
<dbReference type="GeneID" id="96088754"/>
<dbReference type="EMBL" id="JBHGVX010000008">
    <property type="protein sequence ID" value="KAL1793450.1"/>
    <property type="molecule type" value="Genomic_DNA"/>
</dbReference>
<sequence length="201" mass="22406">MEAYLPPRYYEPQSDLFAFSLVMGFAMFVLLAGYKVATYSTITKTSPEIGMTKRELQELVRKVVKNEVEITKRCMAARESLLDEAIDTVHQHEARIAALEENYDKAMEEMGAFRASMSSPISNNPPVASLVQSPRSECSSWAPSYHPYNSEDGNINGVEDHVSERRVSFSPAQAPEVSSPQLDLALEDELAELGPGRRCIQ</sequence>
<accession>A0ABR3UAV3</accession>
<evidence type="ECO:0000313" key="4">
    <source>
        <dbReference type="Proteomes" id="UP001578633"/>
    </source>
</evidence>
<feature type="coiled-coil region" evidence="1">
    <location>
        <begin position="82"/>
        <end position="116"/>
    </location>
</feature>
<keyword evidence="2" id="KW-0472">Membrane</keyword>
<keyword evidence="2" id="KW-0812">Transmembrane</keyword>
<dbReference type="RefSeq" id="XP_069304034.1">
    <property type="nucleotide sequence ID" value="XM_069454604.1"/>
</dbReference>
<gene>
    <name evidence="3" type="ORF">ACET3X_008432</name>
</gene>
<evidence type="ECO:0000256" key="2">
    <source>
        <dbReference type="SAM" id="Phobius"/>
    </source>
</evidence>
<reference evidence="3 4" key="1">
    <citation type="submission" date="2024-09" db="EMBL/GenBank/DDBJ databases">
        <title>T2T genomes of carrot and Alternaria dauci and their utility for understanding host-pathogen interaction during carrot leaf blight disease.</title>
        <authorList>
            <person name="Liu W."/>
            <person name="Xu S."/>
            <person name="Ou C."/>
            <person name="Liu X."/>
            <person name="Zhuang F."/>
            <person name="Deng X.W."/>
        </authorList>
    </citation>
    <scope>NUCLEOTIDE SEQUENCE [LARGE SCALE GENOMIC DNA]</scope>
    <source>
        <strain evidence="3 4">A2016</strain>
    </source>
</reference>
<protein>
    <submittedName>
        <fullName evidence="3">Uncharacterized protein</fullName>
    </submittedName>
</protein>
<keyword evidence="2" id="KW-1133">Transmembrane helix</keyword>
<proteinExistence type="predicted"/>
<dbReference type="Proteomes" id="UP001578633">
    <property type="component" value="Chromosome 8"/>
</dbReference>
<keyword evidence="1" id="KW-0175">Coiled coil</keyword>
<evidence type="ECO:0000256" key="1">
    <source>
        <dbReference type="SAM" id="Coils"/>
    </source>
</evidence>
<organism evidence="3 4">
    <name type="scientific">Alternaria dauci</name>
    <dbReference type="NCBI Taxonomy" id="48095"/>
    <lineage>
        <taxon>Eukaryota</taxon>
        <taxon>Fungi</taxon>
        <taxon>Dikarya</taxon>
        <taxon>Ascomycota</taxon>
        <taxon>Pezizomycotina</taxon>
        <taxon>Dothideomycetes</taxon>
        <taxon>Pleosporomycetidae</taxon>
        <taxon>Pleosporales</taxon>
        <taxon>Pleosporineae</taxon>
        <taxon>Pleosporaceae</taxon>
        <taxon>Alternaria</taxon>
        <taxon>Alternaria sect. Porri</taxon>
    </lineage>
</organism>
<feature type="transmembrane region" description="Helical" evidence="2">
    <location>
        <begin position="16"/>
        <end position="34"/>
    </location>
</feature>
<comment type="caution">
    <text evidence="3">The sequence shown here is derived from an EMBL/GenBank/DDBJ whole genome shotgun (WGS) entry which is preliminary data.</text>
</comment>